<dbReference type="EMBL" id="JARBJD010000317">
    <property type="protein sequence ID" value="KAK2944037.1"/>
    <property type="molecule type" value="Genomic_DNA"/>
</dbReference>
<reference evidence="2 6" key="1">
    <citation type="journal article" date="2022" name="bioRxiv">
        <title>Genomics of Preaxostyla Flagellates Illuminates Evolutionary Transitions and the Path Towards Mitochondrial Loss.</title>
        <authorList>
            <person name="Novak L.V.F."/>
            <person name="Treitli S.C."/>
            <person name="Pyrih J."/>
            <person name="Halakuc P."/>
            <person name="Pipaliya S.V."/>
            <person name="Vacek V."/>
            <person name="Brzon O."/>
            <person name="Soukal P."/>
            <person name="Eme L."/>
            <person name="Dacks J.B."/>
            <person name="Karnkowska A."/>
            <person name="Elias M."/>
            <person name="Hampl V."/>
        </authorList>
    </citation>
    <scope>NUCLEOTIDE SEQUENCE [LARGE SCALE GENOMIC DNA]</scope>
    <source>
        <strain evidence="2">NAU3</strain>
        <tissue evidence="2">Gut</tissue>
    </source>
</reference>
<feature type="region of interest" description="Disordered" evidence="1">
    <location>
        <begin position="1"/>
        <end position="82"/>
    </location>
</feature>
<evidence type="ECO:0000313" key="5">
    <source>
        <dbReference type="EMBL" id="KAK2964070.1"/>
    </source>
</evidence>
<keyword evidence="6" id="KW-1185">Reference proteome</keyword>
<evidence type="ECO:0000256" key="1">
    <source>
        <dbReference type="SAM" id="MobiDB-lite"/>
    </source>
</evidence>
<protein>
    <submittedName>
        <fullName evidence="2">Uncharacterized protein</fullName>
    </submittedName>
</protein>
<evidence type="ECO:0000313" key="2">
    <source>
        <dbReference type="EMBL" id="KAK2943280.1"/>
    </source>
</evidence>
<evidence type="ECO:0000313" key="4">
    <source>
        <dbReference type="EMBL" id="KAK2945198.1"/>
    </source>
</evidence>
<comment type="caution">
    <text evidence="2">The sequence shown here is derived from an EMBL/GenBank/DDBJ whole genome shotgun (WGS) entry which is preliminary data.</text>
</comment>
<dbReference type="Proteomes" id="UP001281761">
    <property type="component" value="Unassembled WGS sequence"/>
</dbReference>
<dbReference type="EMBL" id="JARBJD010000354">
    <property type="protein sequence ID" value="KAK2943280.1"/>
    <property type="molecule type" value="Genomic_DNA"/>
</dbReference>
<sequence>MSIVCQPTPATPQQFTAGRTPRPLDENFPEKISGDMRLTFVQHPDTSFESDNSDSEPPPPLSEPSSPGPPTSAPTPPLENEKWESNVLLPSPPQTMPPLTQRRQRMLLVSVQILTHSLLLLIPPICDDLTRLALHSPRY</sequence>
<feature type="compositionally biased region" description="Pro residues" evidence="1">
    <location>
        <begin position="56"/>
        <end position="77"/>
    </location>
</feature>
<dbReference type="EMBL" id="JARBJD010000269">
    <property type="protein sequence ID" value="KAK2945198.1"/>
    <property type="molecule type" value="Genomic_DNA"/>
</dbReference>
<organism evidence="2 6">
    <name type="scientific">Blattamonas nauphoetae</name>
    <dbReference type="NCBI Taxonomy" id="2049346"/>
    <lineage>
        <taxon>Eukaryota</taxon>
        <taxon>Metamonada</taxon>
        <taxon>Preaxostyla</taxon>
        <taxon>Oxymonadida</taxon>
        <taxon>Blattamonas</taxon>
    </lineage>
</organism>
<feature type="compositionally biased region" description="Basic and acidic residues" evidence="1">
    <location>
        <begin position="22"/>
        <end position="34"/>
    </location>
</feature>
<evidence type="ECO:0000313" key="6">
    <source>
        <dbReference type="Proteomes" id="UP001281761"/>
    </source>
</evidence>
<accession>A0ABQ9WUW4</accession>
<name>A0ABQ9WUW4_9EUKA</name>
<gene>
    <name evidence="5" type="ORF">BLNAU_1151</name>
    <name evidence="4" type="ORF">BLNAU_19887</name>
    <name evidence="3" type="ORF">BLNAU_21036</name>
    <name evidence="2" type="ORF">BLNAU_21804</name>
</gene>
<dbReference type="EMBL" id="JARBJD010000004">
    <property type="protein sequence ID" value="KAK2964070.1"/>
    <property type="molecule type" value="Genomic_DNA"/>
</dbReference>
<evidence type="ECO:0000313" key="3">
    <source>
        <dbReference type="EMBL" id="KAK2944037.1"/>
    </source>
</evidence>
<proteinExistence type="predicted"/>